<evidence type="ECO:0000313" key="9">
    <source>
        <dbReference type="Proteomes" id="UP000326903"/>
    </source>
</evidence>
<dbReference type="InterPro" id="IPR036890">
    <property type="entry name" value="HATPase_C_sf"/>
</dbReference>
<evidence type="ECO:0000256" key="5">
    <source>
        <dbReference type="ARBA" id="ARBA00022777"/>
    </source>
</evidence>
<dbReference type="Gene3D" id="3.30.565.10">
    <property type="entry name" value="Histidine kinase-like ATPase, C-terminal domain"/>
    <property type="match status" value="1"/>
</dbReference>
<dbReference type="InterPro" id="IPR004358">
    <property type="entry name" value="Sig_transdc_His_kin-like_C"/>
</dbReference>
<dbReference type="Pfam" id="PF02518">
    <property type="entry name" value="HATPase_c"/>
    <property type="match status" value="1"/>
</dbReference>
<dbReference type="PANTHER" id="PTHR43304:SF1">
    <property type="entry name" value="PAC DOMAIN-CONTAINING PROTEIN"/>
    <property type="match status" value="1"/>
</dbReference>
<sequence>MTEAILNDMTTLNNELVNTQRKLAKQHAEIVELNKRLNEVNTELEQFTYVVSHDLKEPLRMITGFMGLLKSKYGAELDEKALSYISFAIDGGKRMQKMISDLLELSRTGRQNGVKELVNLDDILKDVQQNIFKLIEETHARITIESSLPVLAVSRGDINRLFQNLLSNAIKFGPKENKTVGIYAHEKDDSWQFAIRDNGIGIEEENFEKIFEIFTRLHSKDAYEGTGIGLAVCKKIVESHGGKIWVTSQKGKGSTFHFTLSKKPVNKV</sequence>
<gene>
    <name evidence="8" type="ORF">FW778_02080</name>
</gene>
<dbReference type="CDD" id="cd00082">
    <property type="entry name" value="HisKA"/>
    <property type="match status" value="1"/>
</dbReference>
<evidence type="ECO:0000256" key="4">
    <source>
        <dbReference type="ARBA" id="ARBA00022679"/>
    </source>
</evidence>
<dbReference type="EC" id="2.7.13.3" evidence="2"/>
<dbReference type="SMART" id="SM00388">
    <property type="entry name" value="HisKA"/>
    <property type="match status" value="1"/>
</dbReference>
<accession>A0A5J5IMX5</accession>
<evidence type="ECO:0000256" key="6">
    <source>
        <dbReference type="SAM" id="Coils"/>
    </source>
</evidence>
<dbReference type="RefSeq" id="WP_150412940.1">
    <property type="nucleotide sequence ID" value="NZ_VYQF01000001.1"/>
</dbReference>
<evidence type="ECO:0000256" key="1">
    <source>
        <dbReference type="ARBA" id="ARBA00000085"/>
    </source>
</evidence>
<dbReference type="InterPro" id="IPR036097">
    <property type="entry name" value="HisK_dim/P_sf"/>
</dbReference>
<dbReference type="InterPro" id="IPR052162">
    <property type="entry name" value="Sensor_kinase/Photoreceptor"/>
</dbReference>
<dbReference type="FunFam" id="3.30.565.10:FF:000006">
    <property type="entry name" value="Sensor histidine kinase WalK"/>
    <property type="match status" value="1"/>
</dbReference>
<reference evidence="8 9" key="1">
    <citation type="submission" date="2019-09" db="EMBL/GenBank/DDBJ databases">
        <title>Draft genome sequence of Ginsengibacter sp. BR5-29.</title>
        <authorList>
            <person name="Im W.-T."/>
        </authorList>
    </citation>
    <scope>NUCLEOTIDE SEQUENCE [LARGE SCALE GENOMIC DNA]</scope>
    <source>
        <strain evidence="8 9">BR5-29</strain>
    </source>
</reference>
<feature type="domain" description="Histidine kinase" evidence="7">
    <location>
        <begin position="50"/>
        <end position="264"/>
    </location>
</feature>
<dbReference type="InterPro" id="IPR003594">
    <property type="entry name" value="HATPase_dom"/>
</dbReference>
<evidence type="ECO:0000259" key="7">
    <source>
        <dbReference type="PROSITE" id="PS50109"/>
    </source>
</evidence>
<dbReference type="PRINTS" id="PR00344">
    <property type="entry name" value="BCTRLSENSOR"/>
</dbReference>
<dbReference type="SUPFAM" id="SSF47384">
    <property type="entry name" value="Homodimeric domain of signal transducing histidine kinase"/>
    <property type="match status" value="1"/>
</dbReference>
<keyword evidence="5" id="KW-0418">Kinase</keyword>
<comment type="caution">
    <text evidence="8">The sequence shown here is derived from an EMBL/GenBank/DDBJ whole genome shotgun (WGS) entry which is preliminary data.</text>
</comment>
<keyword evidence="4" id="KW-0808">Transferase</keyword>
<keyword evidence="6" id="KW-0175">Coiled coil</keyword>
<evidence type="ECO:0000313" key="8">
    <source>
        <dbReference type="EMBL" id="KAA9040852.1"/>
    </source>
</evidence>
<dbReference type="SMART" id="SM00387">
    <property type="entry name" value="HATPase_c"/>
    <property type="match status" value="1"/>
</dbReference>
<evidence type="ECO:0000256" key="2">
    <source>
        <dbReference type="ARBA" id="ARBA00012438"/>
    </source>
</evidence>
<keyword evidence="9" id="KW-1185">Reference proteome</keyword>
<dbReference type="EMBL" id="VYQF01000001">
    <property type="protein sequence ID" value="KAA9040852.1"/>
    <property type="molecule type" value="Genomic_DNA"/>
</dbReference>
<proteinExistence type="predicted"/>
<evidence type="ECO:0000256" key="3">
    <source>
        <dbReference type="ARBA" id="ARBA00022553"/>
    </source>
</evidence>
<protein>
    <recommendedName>
        <fullName evidence="2">histidine kinase</fullName>
        <ecNumber evidence="2">2.7.13.3</ecNumber>
    </recommendedName>
</protein>
<keyword evidence="3" id="KW-0597">Phosphoprotein</keyword>
<organism evidence="8 9">
    <name type="scientific">Ginsengibacter hankyongi</name>
    <dbReference type="NCBI Taxonomy" id="2607284"/>
    <lineage>
        <taxon>Bacteria</taxon>
        <taxon>Pseudomonadati</taxon>
        <taxon>Bacteroidota</taxon>
        <taxon>Chitinophagia</taxon>
        <taxon>Chitinophagales</taxon>
        <taxon>Chitinophagaceae</taxon>
        <taxon>Ginsengibacter</taxon>
    </lineage>
</organism>
<name>A0A5J5IMX5_9BACT</name>
<dbReference type="SUPFAM" id="SSF55874">
    <property type="entry name" value="ATPase domain of HSP90 chaperone/DNA topoisomerase II/histidine kinase"/>
    <property type="match status" value="1"/>
</dbReference>
<dbReference type="Pfam" id="PF00512">
    <property type="entry name" value="HisKA"/>
    <property type="match status" value="1"/>
</dbReference>
<dbReference type="PANTHER" id="PTHR43304">
    <property type="entry name" value="PHYTOCHROME-LIKE PROTEIN CPH1"/>
    <property type="match status" value="1"/>
</dbReference>
<feature type="coiled-coil region" evidence="6">
    <location>
        <begin position="9"/>
        <end position="43"/>
    </location>
</feature>
<dbReference type="InterPro" id="IPR005467">
    <property type="entry name" value="His_kinase_dom"/>
</dbReference>
<comment type="catalytic activity">
    <reaction evidence="1">
        <text>ATP + protein L-histidine = ADP + protein N-phospho-L-histidine.</text>
        <dbReference type="EC" id="2.7.13.3"/>
    </reaction>
</comment>
<dbReference type="Gene3D" id="1.10.287.130">
    <property type="match status" value="1"/>
</dbReference>
<dbReference type="Proteomes" id="UP000326903">
    <property type="component" value="Unassembled WGS sequence"/>
</dbReference>
<dbReference type="InterPro" id="IPR003661">
    <property type="entry name" value="HisK_dim/P_dom"/>
</dbReference>
<dbReference type="AlphaFoldDB" id="A0A5J5IMX5"/>
<dbReference type="PROSITE" id="PS50109">
    <property type="entry name" value="HIS_KIN"/>
    <property type="match status" value="1"/>
</dbReference>
<dbReference type="GO" id="GO:0000155">
    <property type="term" value="F:phosphorelay sensor kinase activity"/>
    <property type="evidence" value="ECO:0007669"/>
    <property type="project" value="InterPro"/>
</dbReference>